<organism evidence="2 3">
    <name type="scientific">Candidatus Taylorbacteria bacterium RIFCSPHIGHO2_02_FULL_43_32b</name>
    <dbReference type="NCBI Taxonomy" id="1802306"/>
    <lineage>
        <taxon>Bacteria</taxon>
        <taxon>Candidatus Tayloriibacteriota</taxon>
    </lineage>
</organism>
<reference evidence="2 3" key="1">
    <citation type="journal article" date="2016" name="Nat. Commun.">
        <title>Thousands of microbial genomes shed light on interconnected biogeochemical processes in an aquifer system.</title>
        <authorList>
            <person name="Anantharaman K."/>
            <person name="Brown C.T."/>
            <person name="Hug L.A."/>
            <person name="Sharon I."/>
            <person name="Castelle C.J."/>
            <person name="Probst A.J."/>
            <person name="Thomas B.C."/>
            <person name="Singh A."/>
            <person name="Wilkins M.J."/>
            <person name="Karaoz U."/>
            <person name="Brodie E.L."/>
            <person name="Williams K.H."/>
            <person name="Hubbard S.S."/>
            <person name="Banfield J.F."/>
        </authorList>
    </citation>
    <scope>NUCLEOTIDE SEQUENCE [LARGE SCALE GENOMIC DNA]</scope>
</reference>
<proteinExistence type="predicted"/>
<sequence>MSNYYKPNRKPDWNYGGPNWKLSRSKIDLFLECPRCFYTDNKLGVARPPGFPFNLNSAVDNLLKKEFDIHRAGKTAHPLMKKYGIDAVPFSHPKMDEWRDSLRAGVSFIHKPTNLFVRGGVDDVWAKPSGELIVVDYKATSKDGEVNLDAEWQDGYKRQMETYQWLFRQNNFKVSDTGYFVYVNGKTDREAFDGRLEFDVSIIPYTGNTDWVEPTLYKIKECLENENIPAPGDDCDYCKYRESAGKAFRRVIESKTVNEKIIPRTKIVKKEKTGGGEGATESLF</sequence>
<dbReference type="InterPro" id="IPR011604">
    <property type="entry name" value="PDDEXK-like_dom_sf"/>
</dbReference>
<protein>
    <recommendedName>
        <fullName evidence="1">PD-(D/E)XK endonuclease-like domain-containing protein</fullName>
    </recommendedName>
</protein>
<evidence type="ECO:0000313" key="2">
    <source>
        <dbReference type="EMBL" id="OHA22665.1"/>
    </source>
</evidence>
<name>A0A1G2MFG7_9BACT</name>
<dbReference type="STRING" id="1802306.A3C72_01245"/>
<dbReference type="Pfam" id="PF12705">
    <property type="entry name" value="PDDEXK_1"/>
    <property type="match status" value="1"/>
</dbReference>
<dbReference type="AlphaFoldDB" id="A0A1G2MFG7"/>
<dbReference type="EMBL" id="MHRK01000049">
    <property type="protein sequence ID" value="OHA22665.1"/>
    <property type="molecule type" value="Genomic_DNA"/>
</dbReference>
<gene>
    <name evidence="2" type="ORF">A3C72_01245</name>
</gene>
<dbReference type="InterPro" id="IPR038726">
    <property type="entry name" value="PDDEXK_AddAB-type"/>
</dbReference>
<comment type="caution">
    <text evidence="2">The sequence shown here is derived from an EMBL/GenBank/DDBJ whole genome shotgun (WGS) entry which is preliminary data.</text>
</comment>
<dbReference type="Gene3D" id="3.90.320.10">
    <property type="match status" value="1"/>
</dbReference>
<evidence type="ECO:0000313" key="3">
    <source>
        <dbReference type="Proteomes" id="UP000177130"/>
    </source>
</evidence>
<accession>A0A1G2MFG7</accession>
<dbReference type="Proteomes" id="UP000177130">
    <property type="component" value="Unassembled WGS sequence"/>
</dbReference>
<evidence type="ECO:0000259" key="1">
    <source>
        <dbReference type="Pfam" id="PF12705"/>
    </source>
</evidence>
<feature type="domain" description="PD-(D/E)XK endonuclease-like" evidence="1">
    <location>
        <begin position="114"/>
        <end position="242"/>
    </location>
</feature>